<dbReference type="InterPro" id="IPR020449">
    <property type="entry name" value="Tscrpt_reg_AraC-type_HTH"/>
</dbReference>
<dbReference type="Gene3D" id="1.10.10.60">
    <property type="entry name" value="Homeodomain-like"/>
    <property type="match status" value="1"/>
</dbReference>
<keyword evidence="2" id="KW-0238">DNA-binding</keyword>
<keyword evidence="3" id="KW-0804">Transcription</keyword>
<evidence type="ECO:0000259" key="4">
    <source>
        <dbReference type="PROSITE" id="PS01124"/>
    </source>
</evidence>
<dbReference type="PROSITE" id="PS00041">
    <property type="entry name" value="HTH_ARAC_FAMILY_1"/>
    <property type="match status" value="1"/>
</dbReference>
<proteinExistence type="predicted"/>
<evidence type="ECO:0000256" key="3">
    <source>
        <dbReference type="ARBA" id="ARBA00023163"/>
    </source>
</evidence>
<dbReference type="InterPro" id="IPR009057">
    <property type="entry name" value="Homeodomain-like_sf"/>
</dbReference>
<gene>
    <name evidence="5" type="ORF">CKA38_05605</name>
</gene>
<evidence type="ECO:0000313" key="5">
    <source>
        <dbReference type="EMBL" id="AWI08799.1"/>
    </source>
</evidence>
<organism evidence="5 6">
    <name type="scientific">Ereboglobus luteus</name>
    <dbReference type="NCBI Taxonomy" id="1796921"/>
    <lineage>
        <taxon>Bacteria</taxon>
        <taxon>Pseudomonadati</taxon>
        <taxon>Verrucomicrobiota</taxon>
        <taxon>Opitutia</taxon>
        <taxon>Opitutales</taxon>
        <taxon>Opitutaceae</taxon>
        <taxon>Ereboglobus</taxon>
    </lineage>
</organism>
<dbReference type="Pfam" id="PF10114">
    <property type="entry name" value="PocR"/>
    <property type="match status" value="1"/>
</dbReference>
<dbReference type="GO" id="GO:0003700">
    <property type="term" value="F:DNA-binding transcription factor activity"/>
    <property type="evidence" value="ECO:0007669"/>
    <property type="project" value="InterPro"/>
</dbReference>
<evidence type="ECO:0000256" key="1">
    <source>
        <dbReference type="ARBA" id="ARBA00023015"/>
    </source>
</evidence>
<evidence type="ECO:0000256" key="2">
    <source>
        <dbReference type="ARBA" id="ARBA00023125"/>
    </source>
</evidence>
<name>A0A2U8E1P5_9BACT</name>
<accession>A0A2U8E1P5</accession>
<dbReference type="InterPro" id="IPR018062">
    <property type="entry name" value="HTH_AraC-typ_CS"/>
</dbReference>
<dbReference type="Pfam" id="PF12833">
    <property type="entry name" value="HTH_18"/>
    <property type="match status" value="1"/>
</dbReference>
<feature type="domain" description="HTH araC/xylS-type" evidence="4">
    <location>
        <begin position="306"/>
        <end position="404"/>
    </location>
</feature>
<dbReference type="RefSeq" id="WP_108824610.1">
    <property type="nucleotide sequence ID" value="NZ_CP023004.1"/>
</dbReference>
<evidence type="ECO:0000313" key="6">
    <source>
        <dbReference type="Proteomes" id="UP000244896"/>
    </source>
</evidence>
<dbReference type="KEGG" id="elut:CKA38_05605"/>
<dbReference type="PRINTS" id="PR00032">
    <property type="entry name" value="HTHARAC"/>
</dbReference>
<dbReference type="OrthoDB" id="187430at2"/>
<dbReference type="InterPro" id="IPR018771">
    <property type="entry name" value="PocR_dom"/>
</dbReference>
<dbReference type="SUPFAM" id="SSF46689">
    <property type="entry name" value="Homeodomain-like"/>
    <property type="match status" value="2"/>
</dbReference>
<dbReference type="InterPro" id="IPR018060">
    <property type="entry name" value="HTH_AraC"/>
</dbReference>
<dbReference type="PANTHER" id="PTHR43280">
    <property type="entry name" value="ARAC-FAMILY TRANSCRIPTIONAL REGULATOR"/>
    <property type="match status" value="1"/>
</dbReference>
<keyword evidence="1" id="KW-0805">Transcription regulation</keyword>
<dbReference type="AlphaFoldDB" id="A0A2U8E1P5"/>
<dbReference type="PANTHER" id="PTHR43280:SF2">
    <property type="entry name" value="HTH-TYPE TRANSCRIPTIONAL REGULATOR EXSA"/>
    <property type="match status" value="1"/>
</dbReference>
<keyword evidence="6" id="KW-1185">Reference proteome</keyword>
<dbReference type="GO" id="GO:0043565">
    <property type="term" value="F:sequence-specific DNA binding"/>
    <property type="evidence" value="ECO:0007669"/>
    <property type="project" value="InterPro"/>
</dbReference>
<reference evidence="5 6" key="1">
    <citation type="journal article" date="2018" name="Syst. Appl. Microbiol.">
        <title>Ereboglobus luteus gen. nov. sp. nov. from cockroach guts, and new insights into the oxygen relationship of the genera Opitutus and Didymococcus (Verrucomicrobia: Opitutaceae).</title>
        <authorList>
            <person name="Tegtmeier D."/>
            <person name="Belitz A."/>
            <person name="Radek R."/>
            <person name="Heimerl T."/>
            <person name="Brune A."/>
        </authorList>
    </citation>
    <scope>NUCLEOTIDE SEQUENCE [LARGE SCALE GENOMIC DNA]</scope>
    <source>
        <strain evidence="5 6">Ho45</strain>
    </source>
</reference>
<dbReference type="PROSITE" id="PS01124">
    <property type="entry name" value="HTH_ARAC_FAMILY_2"/>
    <property type="match status" value="1"/>
</dbReference>
<protein>
    <recommendedName>
        <fullName evidence="4">HTH araC/xylS-type domain-containing protein</fullName>
    </recommendedName>
</protein>
<dbReference type="EMBL" id="CP023004">
    <property type="protein sequence ID" value="AWI08799.1"/>
    <property type="molecule type" value="Genomic_DNA"/>
</dbReference>
<dbReference type="Proteomes" id="UP000244896">
    <property type="component" value="Chromosome"/>
</dbReference>
<dbReference type="SMART" id="SM00342">
    <property type="entry name" value="HTH_ARAC"/>
    <property type="match status" value="1"/>
</dbReference>
<sequence length="411" mass="44879">METQRGACLNNLPSPSDIFPGILTREAFEKLAARYKRAHGLNLAAIDSAGEVLAGRIHCADTKTARAADPSALSHPVSFRQALEETLRWGDPCIMCCPCGNALWAVPVMRNQQMLGGLLVAGVPLEPDGPAGELDRSLLSASHDLLNLAARENLTNTALLEQNRLAARRESGRAEALHDLKERLYDEIRSAYLHEEPALLAAIQRGERAEARGIINRILTAIYARGAGRRSLLKTLSLELVVMMARAAVQAGAEPEKVLGLNYRSLTELADVHSQEDLSRWLCDMLEQLIDAMGAPAAHPNAVQLARAVAYIEQHYANDLTRDEVARAAGLSPGHFSHLMREHAGATFTGLLLRIRLDNARRRLARDNAAVAEIAQSCGFSDQSYFTRVFKKAFSETPAAYRQRARGAVIG</sequence>